<dbReference type="PROSITE" id="PS00678">
    <property type="entry name" value="WD_REPEATS_1"/>
    <property type="match status" value="1"/>
</dbReference>
<dbReference type="AlphaFoldDB" id="A0A445JA71"/>
<dbReference type="InterPro" id="IPR036322">
    <property type="entry name" value="WD40_repeat_dom_sf"/>
</dbReference>
<keyword evidence="2" id="KW-0677">Repeat</keyword>
<feature type="repeat" description="WD" evidence="3">
    <location>
        <begin position="54"/>
        <end position="95"/>
    </location>
</feature>
<dbReference type="GO" id="GO:0051015">
    <property type="term" value="F:actin filament binding"/>
    <property type="evidence" value="ECO:0007669"/>
    <property type="project" value="TreeGrafter"/>
</dbReference>
<reference evidence="4 5" key="1">
    <citation type="submission" date="2018-09" db="EMBL/GenBank/DDBJ databases">
        <title>A high-quality reference genome of wild soybean provides a powerful tool to mine soybean genomes.</title>
        <authorList>
            <person name="Xie M."/>
            <person name="Chung C.Y.L."/>
            <person name="Li M.-W."/>
            <person name="Wong F.-L."/>
            <person name="Chan T.-F."/>
            <person name="Lam H.-M."/>
        </authorList>
    </citation>
    <scope>NUCLEOTIDE SEQUENCE [LARGE SCALE GENOMIC DNA]</scope>
    <source>
        <strain evidence="5">cv. W05</strain>
        <tissue evidence="4">Hypocotyl of etiolated seedlings</tissue>
    </source>
</reference>
<dbReference type="Gene3D" id="2.130.10.10">
    <property type="entry name" value="YVTN repeat-like/Quinoprotein amine dehydrogenase"/>
    <property type="match status" value="2"/>
</dbReference>
<evidence type="ECO:0000313" key="5">
    <source>
        <dbReference type="Proteomes" id="UP000289340"/>
    </source>
</evidence>
<name>A0A445JA71_GLYSO</name>
<feature type="repeat" description="WD" evidence="3">
    <location>
        <begin position="185"/>
        <end position="226"/>
    </location>
</feature>
<organism evidence="4 5">
    <name type="scientific">Glycine soja</name>
    <name type="common">Wild soybean</name>
    <dbReference type="NCBI Taxonomy" id="3848"/>
    <lineage>
        <taxon>Eukaryota</taxon>
        <taxon>Viridiplantae</taxon>
        <taxon>Streptophyta</taxon>
        <taxon>Embryophyta</taxon>
        <taxon>Tracheophyta</taxon>
        <taxon>Spermatophyta</taxon>
        <taxon>Magnoliopsida</taxon>
        <taxon>eudicotyledons</taxon>
        <taxon>Gunneridae</taxon>
        <taxon>Pentapetalae</taxon>
        <taxon>rosids</taxon>
        <taxon>fabids</taxon>
        <taxon>Fabales</taxon>
        <taxon>Fabaceae</taxon>
        <taxon>Papilionoideae</taxon>
        <taxon>50 kb inversion clade</taxon>
        <taxon>NPAAA clade</taxon>
        <taxon>indigoferoid/millettioid clade</taxon>
        <taxon>Phaseoleae</taxon>
        <taxon>Glycine</taxon>
        <taxon>Glycine subgen. Soja</taxon>
    </lineage>
</organism>
<sequence>MSHELLETYACMPTTERGRGILISGDAKSNSVVYTNGRSVVMMNLQNPLHVSVYGDHAYPATVARFSPNGEWVASADASGTVRIWGTRNDFVLKKEFRVLSARIDDLQWSPDGLRIVACGEGKGKSFVRAFMWDSGTNVGEFDGHSRRVLSCAYKPTRPFRVVTCGEDFLVNFYEGPPFRFKLSHRDHSNFVNCVRYSPDGSKFISVSSDKKGIIFDGKSAEKIGELSSEGGHTGSIYAVSWSPDGKQVLTVSADKSAKVWDITEGNNGKVKKTLTCAGSGGVEDMLVGCLWLNDYLVTVSLGGTISIFLATDLDKAPTTFSGHMKNVSSLTILRSNPRVLLSSSYDGLIVKWIQGIGYSGKLHRKENSQIKCLAAVEEEIVTSGFDNKIRRVSLHRDQCGDTEAIDIGSQPKDLSVALLSPELALVSIDSGVVMLRGTKIVSTINLGFIVTASAVSPDGSEAIIGGQDGKLHIYSVSGDTLVEEVVLEKHRGAISVIRYSPDISMFASGDVNREAVVWDRASREVSRTMSIDSHSIMFNDFSLMCLLCFWMCLRLKVRKNLCDYLCNH</sequence>
<dbReference type="InterPro" id="IPR019775">
    <property type="entry name" value="WD40_repeat_CS"/>
</dbReference>
<accession>A0A445JA71</accession>
<evidence type="ECO:0000313" key="4">
    <source>
        <dbReference type="EMBL" id="RZB95376.1"/>
    </source>
</evidence>
<dbReference type="GO" id="GO:0030042">
    <property type="term" value="P:actin filament depolymerization"/>
    <property type="evidence" value="ECO:0007669"/>
    <property type="project" value="TreeGrafter"/>
</dbReference>
<dbReference type="Proteomes" id="UP000289340">
    <property type="component" value="Chromosome 8"/>
</dbReference>
<protein>
    <submittedName>
        <fullName evidence="4">Actin-interacting protein 1-2 isoform B</fullName>
    </submittedName>
</protein>
<dbReference type="CDD" id="cd00200">
    <property type="entry name" value="WD40"/>
    <property type="match status" value="1"/>
</dbReference>
<evidence type="ECO:0000256" key="2">
    <source>
        <dbReference type="ARBA" id="ARBA00022737"/>
    </source>
</evidence>
<dbReference type="InterPro" id="IPR015943">
    <property type="entry name" value="WD40/YVTN_repeat-like_dom_sf"/>
</dbReference>
<dbReference type="FunFam" id="2.130.10.10:FF:000102">
    <property type="entry name" value="Actin-interacting protein 1"/>
    <property type="match status" value="1"/>
</dbReference>
<dbReference type="GO" id="GO:0030864">
    <property type="term" value="C:cortical actin cytoskeleton"/>
    <property type="evidence" value="ECO:0007669"/>
    <property type="project" value="TreeGrafter"/>
</dbReference>
<evidence type="ECO:0000256" key="3">
    <source>
        <dbReference type="PROSITE-ProRule" id="PRU00221"/>
    </source>
</evidence>
<dbReference type="EMBL" id="QZWG01000008">
    <property type="protein sequence ID" value="RZB95376.1"/>
    <property type="molecule type" value="Genomic_DNA"/>
</dbReference>
<evidence type="ECO:0000256" key="1">
    <source>
        <dbReference type="ARBA" id="ARBA00022574"/>
    </source>
</evidence>
<dbReference type="InterPro" id="IPR001680">
    <property type="entry name" value="WD40_rpt"/>
</dbReference>
<dbReference type="PANTHER" id="PTHR19856">
    <property type="entry name" value="WD-REPEATCONTAINING PROTEIN WDR1"/>
    <property type="match status" value="1"/>
</dbReference>
<gene>
    <name evidence="4" type="ORF">D0Y65_019664</name>
</gene>
<dbReference type="Pfam" id="PF00400">
    <property type="entry name" value="WD40"/>
    <property type="match status" value="5"/>
</dbReference>
<dbReference type="PROSITE" id="PS50082">
    <property type="entry name" value="WD_REPEATS_2"/>
    <property type="match status" value="4"/>
</dbReference>
<dbReference type="SMART" id="SM00320">
    <property type="entry name" value="WD40"/>
    <property type="match status" value="9"/>
</dbReference>
<keyword evidence="1 3" id="KW-0853">WD repeat</keyword>
<dbReference type="SUPFAM" id="SSF50978">
    <property type="entry name" value="WD40 repeat-like"/>
    <property type="match status" value="2"/>
</dbReference>
<comment type="caution">
    <text evidence="4">The sequence shown here is derived from an EMBL/GenBank/DDBJ whole genome shotgun (WGS) entry which is preliminary data.</text>
</comment>
<feature type="repeat" description="WD" evidence="3">
    <location>
        <begin position="230"/>
        <end position="271"/>
    </location>
</feature>
<proteinExistence type="predicted"/>
<dbReference type="PANTHER" id="PTHR19856:SF0">
    <property type="entry name" value="WD REPEAT-CONTAINING PROTEIN 1"/>
    <property type="match status" value="1"/>
</dbReference>
<feature type="repeat" description="WD" evidence="3">
    <location>
        <begin position="488"/>
        <end position="529"/>
    </location>
</feature>
<keyword evidence="5" id="KW-1185">Reference proteome</keyword>
<dbReference type="PROSITE" id="PS50294">
    <property type="entry name" value="WD_REPEATS_REGION"/>
    <property type="match status" value="2"/>
</dbReference>